<evidence type="ECO:0000256" key="1">
    <source>
        <dbReference type="ARBA" id="ARBA00004127"/>
    </source>
</evidence>
<dbReference type="GO" id="GO:0005462">
    <property type="term" value="F:UDP-N-acetylglucosamine transmembrane transporter activity"/>
    <property type="evidence" value="ECO:0007669"/>
    <property type="project" value="TreeGrafter"/>
</dbReference>
<sequence>MTFISALANLQGLFEVQQSLVAATTYTNEHVVLDQVRIGGLSRTRTPVVIEICLTGVCDVQTSRDVLVVEIVFPAGRLDSFSVSFHKDRFDLSVQNLSCWLTHFDLGREVCTPVLKVVLSRRYNGDDPGSGNLITFSQFLFIALEGFIFTSKFGTQKPRIGLCLEDYGILVSMFFIANLCNNYAFNFNIPMPLHMIFRAGSLIANMIMGIVILRKKYAFSKYLSVFMISAGIVICTFVSGQDVLLSENICSLKGGQVLNLEGGGAGLLVPELLCVWTATPLQLTIEMFYLNNFYSSITKLGVRKFEFKESVPSFVWRESGNLFRKNHPHYTQPGLNHDIAVIGSLKDTRPGQENTDPSNMLQVYFWWVLGIVLLTVALFVSARMGIYQEVLYAKYGKHPREALFYTHLLPLPGFLIWYQSIVEHAGFLAQSEPFAIPILGFGLPKLYIYLICNVLTQYICINSVYVLTTECSSLTVTLVVTLRKFVSLLFSIIYFKNDFTLLHWTGTLLVFVGTLIFTEIVSKIINSIRESSKVKTN</sequence>
<protein>
    <recommendedName>
        <fullName evidence="10">UDP-xylose and UDP-N-acetylglucosamine transporter</fullName>
    </recommendedName>
</protein>
<organism evidence="9">
    <name type="scientific">Timema genevievae</name>
    <name type="common">Walking stick</name>
    <dbReference type="NCBI Taxonomy" id="629358"/>
    <lineage>
        <taxon>Eukaryota</taxon>
        <taxon>Metazoa</taxon>
        <taxon>Ecdysozoa</taxon>
        <taxon>Arthropoda</taxon>
        <taxon>Hexapoda</taxon>
        <taxon>Insecta</taxon>
        <taxon>Pterygota</taxon>
        <taxon>Neoptera</taxon>
        <taxon>Polyneoptera</taxon>
        <taxon>Phasmatodea</taxon>
        <taxon>Timematodea</taxon>
        <taxon>Timematoidea</taxon>
        <taxon>Timematidae</taxon>
        <taxon>Timema</taxon>
    </lineage>
</organism>
<comment type="subcellular location">
    <subcellularLocation>
        <location evidence="1">Endomembrane system</location>
        <topology evidence="1">Multi-pass membrane protein</topology>
    </subcellularLocation>
</comment>
<proteinExistence type="inferred from homology"/>
<name>A0A7R9PJS5_TIMGE</name>
<keyword evidence="4" id="KW-0762">Sugar transport</keyword>
<dbReference type="GO" id="GO:0005464">
    <property type="term" value="F:UDP-xylose transmembrane transporter activity"/>
    <property type="evidence" value="ECO:0007669"/>
    <property type="project" value="TreeGrafter"/>
</dbReference>
<feature type="transmembrane region" description="Helical" evidence="8">
    <location>
        <begin position="222"/>
        <end position="239"/>
    </location>
</feature>
<keyword evidence="6 8" id="KW-1133">Transmembrane helix</keyword>
<keyword evidence="7 8" id="KW-0472">Membrane</keyword>
<gene>
    <name evidence="9" type="ORF">TGEB3V08_LOCUS3210</name>
</gene>
<accession>A0A7R9PJS5</accession>
<dbReference type="InterPro" id="IPR013657">
    <property type="entry name" value="SCL35B1-4/HUT1"/>
</dbReference>
<dbReference type="PANTHER" id="PTHR10778">
    <property type="entry name" value="SOLUTE CARRIER FAMILY 35 MEMBER B"/>
    <property type="match status" value="1"/>
</dbReference>
<feature type="transmembrane region" description="Helical" evidence="8">
    <location>
        <begin position="402"/>
        <end position="421"/>
    </location>
</feature>
<evidence type="ECO:0000256" key="4">
    <source>
        <dbReference type="ARBA" id="ARBA00022597"/>
    </source>
</evidence>
<dbReference type="GO" id="GO:0000139">
    <property type="term" value="C:Golgi membrane"/>
    <property type="evidence" value="ECO:0007669"/>
    <property type="project" value="TreeGrafter"/>
</dbReference>
<evidence type="ECO:0000313" key="9">
    <source>
        <dbReference type="EMBL" id="CAD7589234.1"/>
    </source>
</evidence>
<evidence type="ECO:0008006" key="10">
    <source>
        <dbReference type="Google" id="ProtNLM"/>
    </source>
</evidence>
<dbReference type="PANTHER" id="PTHR10778:SF4">
    <property type="entry name" value="NUCLEOTIDE SUGAR TRANSPORTER SLC35B4"/>
    <property type="match status" value="1"/>
</dbReference>
<reference evidence="9" key="1">
    <citation type="submission" date="2020-11" db="EMBL/GenBank/DDBJ databases">
        <authorList>
            <person name="Tran Van P."/>
        </authorList>
    </citation>
    <scope>NUCLEOTIDE SEQUENCE</scope>
</reference>
<feature type="transmembrane region" description="Helical" evidence="8">
    <location>
        <begin position="364"/>
        <end position="382"/>
    </location>
</feature>
<feature type="transmembrane region" description="Helical" evidence="8">
    <location>
        <begin position="167"/>
        <end position="185"/>
    </location>
</feature>
<comment type="similarity">
    <text evidence="2">Belongs to the nucleotide-sugar transporter family. SLC35B subfamily.</text>
</comment>
<evidence type="ECO:0000256" key="7">
    <source>
        <dbReference type="ARBA" id="ARBA00023136"/>
    </source>
</evidence>
<dbReference type="Pfam" id="PF08449">
    <property type="entry name" value="UAA"/>
    <property type="match status" value="2"/>
</dbReference>
<evidence type="ECO:0000256" key="3">
    <source>
        <dbReference type="ARBA" id="ARBA00022448"/>
    </source>
</evidence>
<evidence type="ECO:0000256" key="8">
    <source>
        <dbReference type="SAM" id="Phobius"/>
    </source>
</evidence>
<dbReference type="GO" id="GO:0005789">
    <property type="term" value="C:endoplasmic reticulum membrane"/>
    <property type="evidence" value="ECO:0007669"/>
    <property type="project" value="TreeGrafter"/>
</dbReference>
<dbReference type="EMBL" id="OE840007">
    <property type="protein sequence ID" value="CAD7589234.1"/>
    <property type="molecule type" value="Genomic_DNA"/>
</dbReference>
<evidence type="ECO:0000256" key="2">
    <source>
        <dbReference type="ARBA" id="ARBA00010694"/>
    </source>
</evidence>
<dbReference type="AlphaFoldDB" id="A0A7R9PJS5"/>
<feature type="transmembrane region" description="Helical" evidence="8">
    <location>
        <begin position="191"/>
        <end position="213"/>
    </location>
</feature>
<evidence type="ECO:0000256" key="6">
    <source>
        <dbReference type="ARBA" id="ARBA00022989"/>
    </source>
</evidence>
<feature type="transmembrane region" description="Helical" evidence="8">
    <location>
        <begin position="501"/>
        <end position="521"/>
    </location>
</feature>
<keyword evidence="5 8" id="KW-0812">Transmembrane</keyword>
<evidence type="ECO:0000256" key="5">
    <source>
        <dbReference type="ARBA" id="ARBA00022692"/>
    </source>
</evidence>
<keyword evidence="3" id="KW-0813">Transport</keyword>